<name>K3WUQ3_GLOUD</name>
<reference evidence="1" key="3">
    <citation type="submission" date="2015-02" db="UniProtKB">
        <authorList>
            <consortium name="EnsemblProtists"/>
        </authorList>
    </citation>
    <scope>IDENTIFICATION</scope>
    <source>
        <strain evidence="1">DAOM BR144</strain>
    </source>
</reference>
<dbReference type="VEuPathDB" id="FungiDB:PYU1_G008683"/>
<dbReference type="InParanoid" id="K3WUQ3"/>
<sequence length="144" mass="16565">MEQHPDGDDFQEKFSNTLVVWLQKEVLPGFCGSETQKRTRNPFINLENGKEAFLLNQKGRLDKVQYGLKAFLISLIIHKVLDLSQVLRLVLVPLFPRLRRASRDPPPNLPSQLLAMALVFQLFSEPPQNVLMEPQKLVMFDEPL</sequence>
<dbReference type="eggNOG" id="ENOG502RUTB">
    <property type="taxonomic scope" value="Eukaryota"/>
</dbReference>
<dbReference type="HOGENOM" id="CLU_1801573_0_0_1"/>
<dbReference type="STRING" id="431595.K3WUQ3"/>
<dbReference type="EnsemblProtists" id="PYU1_T008700">
    <property type="protein sequence ID" value="PYU1_T008700"/>
    <property type="gene ID" value="PYU1_G008683"/>
</dbReference>
<reference evidence="2" key="1">
    <citation type="journal article" date="2010" name="Genome Biol.">
        <title>Genome sequence of the necrotrophic plant pathogen Pythium ultimum reveals original pathogenicity mechanisms and effector repertoire.</title>
        <authorList>
            <person name="Levesque C.A."/>
            <person name="Brouwer H."/>
            <person name="Cano L."/>
            <person name="Hamilton J.P."/>
            <person name="Holt C."/>
            <person name="Huitema E."/>
            <person name="Raffaele S."/>
            <person name="Robideau G.P."/>
            <person name="Thines M."/>
            <person name="Win J."/>
            <person name="Zerillo M.M."/>
            <person name="Beakes G.W."/>
            <person name="Boore J.L."/>
            <person name="Busam D."/>
            <person name="Dumas B."/>
            <person name="Ferriera S."/>
            <person name="Fuerstenberg S.I."/>
            <person name="Gachon C.M."/>
            <person name="Gaulin E."/>
            <person name="Govers F."/>
            <person name="Grenville-Briggs L."/>
            <person name="Horner N."/>
            <person name="Hostetler J."/>
            <person name="Jiang R.H."/>
            <person name="Johnson J."/>
            <person name="Krajaejun T."/>
            <person name="Lin H."/>
            <person name="Meijer H.J."/>
            <person name="Moore B."/>
            <person name="Morris P."/>
            <person name="Phuntmart V."/>
            <person name="Puiu D."/>
            <person name="Shetty J."/>
            <person name="Stajich J.E."/>
            <person name="Tripathy S."/>
            <person name="Wawra S."/>
            <person name="van West P."/>
            <person name="Whitty B.R."/>
            <person name="Coutinho P.M."/>
            <person name="Henrissat B."/>
            <person name="Martin F."/>
            <person name="Thomas P.D."/>
            <person name="Tyler B.M."/>
            <person name="De Vries R.P."/>
            <person name="Kamoun S."/>
            <person name="Yandell M."/>
            <person name="Tisserat N."/>
            <person name="Buell C.R."/>
        </authorList>
    </citation>
    <scope>NUCLEOTIDE SEQUENCE</scope>
    <source>
        <strain evidence="2">DAOM:BR144</strain>
    </source>
</reference>
<dbReference type="EMBL" id="GL376558">
    <property type="status" value="NOT_ANNOTATED_CDS"/>
    <property type="molecule type" value="Genomic_DNA"/>
</dbReference>
<organism evidence="1 2">
    <name type="scientific">Globisporangium ultimum (strain ATCC 200006 / CBS 805.95 / DAOM BR144)</name>
    <name type="common">Pythium ultimum</name>
    <dbReference type="NCBI Taxonomy" id="431595"/>
    <lineage>
        <taxon>Eukaryota</taxon>
        <taxon>Sar</taxon>
        <taxon>Stramenopiles</taxon>
        <taxon>Oomycota</taxon>
        <taxon>Peronosporomycetes</taxon>
        <taxon>Pythiales</taxon>
        <taxon>Pythiaceae</taxon>
        <taxon>Globisporangium</taxon>
    </lineage>
</organism>
<proteinExistence type="predicted"/>
<dbReference type="Proteomes" id="UP000019132">
    <property type="component" value="Unassembled WGS sequence"/>
</dbReference>
<dbReference type="AlphaFoldDB" id="K3WUQ3"/>
<evidence type="ECO:0000313" key="1">
    <source>
        <dbReference type="EnsemblProtists" id="PYU1_T008700"/>
    </source>
</evidence>
<protein>
    <submittedName>
        <fullName evidence="1">Uncharacterized protein</fullName>
    </submittedName>
</protein>
<accession>K3WUQ3</accession>
<evidence type="ECO:0000313" key="2">
    <source>
        <dbReference type="Proteomes" id="UP000019132"/>
    </source>
</evidence>
<reference evidence="2" key="2">
    <citation type="submission" date="2010-04" db="EMBL/GenBank/DDBJ databases">
        <authorList>
            <person name="Buell R."/>
            <person name="Hamilton J."/>
            <person name="Hostetler J."/>
        </authorList>
    </citation>
    <scope>NUCLEOTIDE SEQUENCE [LARGE SCALE GENOMIC DNA]</scope>
    <source>
        <strain evidence="2">DAOM:BR144</strain>
    </source>
</reference>
<keyword evidence="2" id="KW-1185">Reference proteome</keyword>